<protein>
    <submittedName>
        <fullName evidence="1">Uncharacterized protein</fullName>
    </submittedName>
</protein>
<sequence>MDKVMPQNRPPILSLICTAFGHDYIVTRKITDHISEYKCACCGKEVSNSYSGKFELLTRKQREINECLSLFFIKKNRLSVH</sequence>
<gene>
    <name evidence="1" type="ORF">QRD02_00740</name>
</gene>
<reference evidence="1 2" key="1">
    <citation type="submission" date="2023-06" db="EMBL/GenBank/DDBJ databases">
        <authorList>
            <person name="Ye Y.-Q."/>
            <person name="Du Z.-J."/>
        </authorList>
    </citation>
    <scope>NUCLEOTIDE SEQUENCE [LARGE SCALE GENOMIC DNA]</scope>
    <source>
        <strain evidence="1 2">SDUM287046</strain>
    </source>
</reference>
<accession>A0ABT8DDS8</accession>
<organism evidence="1 2">
    <name type="scientific">Aequorivita aurantiaca</name>
    <dbReference type="NCBI Taxonomy" id="3053356"/>
    <lineage>
        <taxon>Bacteria</taxon>
        <taxon>Pseudomonadati</taxon>
        <taxon>Bacteroidota</taxon>
        <taxon>Flavobacteriia</taxon>
        <taxon>Flavobacteriales</taxon>
        <taxon>Flavobacteriaceae</taxon>
        <taxon>Aequorivita</taxon>
    </lineage>
</organism>
<name>A0ABT8DDS8_9FLAO</name>
<evidence type="ECO:0000313" key="1">
    <source>
        <dbReference type="EMBL" id="MDN3722893.1"/>
    </source>
</evidence>
<dbReference type="Proteomes" id="UP001244787">
    <property type="component" value="Unassembled WGS sequence"/>
</dbReference>
<dbReference type="RefSeq" id="WP_290252981.1">
    <property type="nucleotide sequence ID" value="NZ_JAUGQQ010000001.1"/>
</dbReference>
<dbReference type="EMBL" id="JAUGQQ010000001">
    <property type="protein sequence ID" value="MDN3722893.1"/>
    <property type="molecule type" value="Genomic_DNA"/>
</dbReference>
<evidence type="ECO:0000313" key="2">
    <source>
        <dbReference type="Proteomes" id="UP001244787"/>
    </source>
</evidence>
<proteinExistence type="predicted"/>
<comment type="caution">
    <text evidence="1">The sequence shown here is derived from an EMBL/GenBank/DDBJ whole genome shotgun (WGS) entry which is preliminary data.</text>
</comment>
<keyword evidence="2" id="KW-1185">Reference proteome</keyword>